<dbReference type="SUPFAM" id="SSF81901">
    <property type="entry name" value="HCP-like"/>
    <property type="match status" value="1"/>
</dbReference>
<dbReference type="AlphaFoldDB" id="K0QZ53"/>
<dbReference type="InterPro" id="IPR013083">
    <property type="entry name" value="Znf_RING/FYVE/PHD"/>
</dbReference>
<evidence type="ECO:0000313" key="3">
    <source>
        <dbReference type="Proteomes" id="UP000266841"/>
    </source>
</evidence>
<dbReference type="EMBL" id="AGNL01049292">
    <property type="protein sequence ID" value="EJK44738.1"/>
    <property type="molecule type" value="Genomic_DNA"/>
</dbReference>
<organism evidence="2 3">
    <name type="scientific">Thalassiosira oceanica</name>
    <name type="common">Marine diatom</name>
    <dbReference type="NCBI Taxonomy" id="159749"/>
    <lineage>
        <taxon>Eukaryota</taxon>
        <taxon>Sar</taxon>
        <taxon>Stramenopiles</taxon>
        <taxon>Ochrophyta</taxon>
        <taxon>Bacillariophyta</taxon>
        <taxon>Coscinodiscophyceae</taxon>
        <taxon>Thalassiosirophycidae</taxon>
        <taxon>Thalassiosirales</taxon>
        <taxon>Thalassiosiraceae</taxon>
        <taxon>Thalassiosira</taxon>
    </lineage>
</organism>
<dbReference type="SUPFAM" id="SSF57850">
    <property type="entry name" value="RING/U-box"/>
    <property type="match status" value="1"/>
</dbReference>
<evidence type="ECO:0000256" key="1">
    <source>
        <dbReference type="SAM" id="MobiDB-lite"/>
    </source>
</evidence>
<feature type="region of interest" description="Disordered" evidence="1">
    <location>
        <begin position="318"/>
        <end position="337"/>
    </location>
</feature>
<reference evidence="2 3" key="1">
    <citation type="journal article" date="2012" name="Genome Biol.">
        <title>Genome and low-iron response of an oceanic diatom adapted to chronic iron limitation.</title>
        <authorList>
            <person name="Lommer M."/>
            <person name="Specht M."/>
            <person name="Roy A.S."/>
            <person name="Kraemer L."/>
            <person name="Andreson R."/>
            <person name="Gutowska M.A."/>
            <person name="Wolf J."/>
            <person name="Bergner S.V."/>
            <person name="Schilhabel M.B."/>
            <person name="Klostermeier U.C."/>
            <person name="Beiko R.G."/>
            <person name="Rosenstiel P."/>
            <person name="Hippler M."/>
            <person name="Laroche J."/>
        </authorList>
    </citation>
    <scope>NUCLEOTIDE SEQUENCE [LARGE SCALE GENOMIC DNA]</scope>
    <source>
        <strain evidence="2 3">CCMP1005</strain>
    </source>
</reference>
<dbReference type="Gene3D" id="1.25.40.10">
    <property type="entry name" value="Tetratricopeptide repeat domain"/>
    <property type="match status" value="1"/>
</dbReference>
<gene>
    <name evidence="2" type="ORF">THAOC_36700</name>
</gene>
<name>K0QZ53_THAOC</name>
<evidence type="ECO:0008006" key="4">
    <source>
        <dbReference type="Google" id="ProtNLM"/>
    </source>
</evidence>
<comment type="caution">
    <text evidence="2">The sequence shown here is derived from an EMBL/GenBank/DDBJ whole genome shotgun (WGS) entry which is preliminary data.</text>
</comment>
<evidence type="ECO:0000313" key="2">
    <source>
        <dbReference type="EMBL" id="EJK44738.1"/>
    </source>
</evidence>
<proteinExistence type="predicted"/>
<dbReference type="Proteomes" id="UP000266841">
    <property type="component" value="Unassembled WGS sequence"/>
</dbReference>
<dbReference type="Gene3D" id="3.30.40.10">
    <property type="entry name" value="Zinc/RING finger domain, C3HC4 (zinc finger)"/>
    <property type="match status" value="1"/>
</dbReference>
<feature type="region of interest" description="Disordered" evidence="1">
    <location>
        <begin position="45"/>
        <end position="80"/>
    </location>
</feature>
<sequence length="355" mass="39579">MTGIDSADSFTPKYTLDLLPCGAVAILRRVAGDSPLLRFWVLSDPQIGSHPSKQGTRDKEGTSQSRRKQTEEKSGRRPVSGRRLVLAGRLVRGRHRIVHQPSQQSMSDEAAAEDAVESTDQAARTLHQRLMASGHERPEGDRCPICFDLIALPMCKQSKMNVCCMKRVCNGCILEARRRGMNGLCEFCRTPLPRDEASMLAMIQKRVHKGDAAAISFLGDQCYHGELGLAKNVPRGIEVEENKPRGINHWQQAAIKGDVQSRHNLGVAEHDNGNYQHALRHLMISAKMGYEDSLNFIKDMFMKSNATKAQYARGIARIPRRRGRDEEPPAGGSKETWSLTSNLFQVHELESSVQD</sequence>
<dbReference type="InterPro" id="IPR011990">
    <property type="entry name" value="TPR-like_helical_dom_sf"/>
</dbReference>
<feature type="non-terminal residue" evidence="2">
    <location>
        <position position="355"/>
    </location>
</feature>
<accession>K0QZ53</accession>
<protein>
    <recommendedName>
        <fullName evidence="4">RING-type domain-containing protein</fullName>
    </recommendedName>
</protein>
<keyword evidence="3" id="KW-1185">Reference proteome</keyword>